<gene>
    <name evidence="2" type="ORF">B0T14DRAFT_54110</name>
</gene>
<keyword evidence="1" id="KW-0732">Signal</keyword>
<reference evidence="2" key="1">
    <citation type="submission" date="2023-06" db="EMBL/GenBank/DDBJ databases">
        <title>Genome-scale phylogeny and comparative genomics of the fungal order Sordariales.</title>
        <authorList>
            <consortium name="Lawrence Berkeley National Laboratory"/>
            <person name="Hensen N."/>
            <person name="Bonometti L."/>
            <person name="Westerberg I."/>
            <person name="Brannstrom I.O."/>
            <person name="Guillou S."/>
            <person name="Cros-Aarteil S."/>
            <person name="Calhoun S."/>
            <person name="Haridas S."/>
            <person name="Kuo A."/>
            <person name="Mondo S."/>
            <person name="Pangilinan J."/>
            <person name="Riley R."/>
            <person name="Labutti K."/>
            <person name="Andreopoulos B."/>
            <person name="Lipzen A."/>
            <person name="Chen C."/>
            <person name="Yanf M."/>
            <person name="Daum C."/>
            <person name="Ng V."/>
            <person name="Clum A."/>
            <person name="Steindorff A."/>
            <person name="Ohm R."/>
            <person name="Martin F."/>
            <person name="Silar P."/>
            <person name="Natvig D."/>
            <person name="Lalanne C."/>
            <person name="Gautier V."/>
            <person name="Ament-Velasquez S.L."/>
            <person name="Kruys A."/>
            <person name="Hutchinson M.I."/>
            <person name="Powell A.J."/>
            <person name="Barry K."/>
            <person name="Miller A.N."/>
            <person name="Grigoriev I.V."/>
            <person name="Debuchy R."/>
            <person name="Gladieux P."/>
            <person name="Thoren M.H."/>
            <person name="Johannesson H."/>
        </authorList>
    </citation>
    <scope>NUCLEOTIDE SEQUENCE</scope>
    <source>
        <strain evidence="2">CBS 606.72</strain>
    </source>
</reference>
<evidence type="ECO:0008006" key="4">
    <source>
        <dbReference type="Google" id="ProtNLM"/>
    </source>
</evidence>
<feature type="signal peptide" evidence="1">
    <location>
        <begin position="1"/>
        <end position="20"/>
    </location>
</feature>
<comment type="caution">
    <text evidence="2">The sequence shown here is derived from an EMBL/GenBank/DDBJ whole genome shotgun (WGS) entry which is preliminary data.</text>
</comment>
<evidence type="ECO:0000313" key="2">
    <source>
        <dbReference type="EMBL" id="KAK0633132.1"/>
    </source>
</evidence>
<protein>
    <recommendedName>
        <fullName evidence="4">Secreted protein</fullName>
    </recommendedName>
</protein>
<organism evidence="2 3">
    <name type="scientific">Immersiella caudata</name>
    <dbReference type="NCBI Taxonomy" id="314043"/>
    <lineage>
        <taxon>Eukaryota</taxon>
        <taxon>Fungi</taxon>
        <taxon>Dikarya</taxon>
        <taxon>Ascomycota</taxon>
        <taxon>Pezizomycotina</taxon>
        <taxon>Sordariomycetes</taxon>
        <taxon>Sordariomycetidae</taxon>
        <taxon>Sordariales</taxon>
        <taxon>Lasiosphaeriaceae</taxon>
        <taxon>Immersiella</taxon>
    </lineage>
</organism>
<dbReference type="Proteomes" id="UP001175000">
    <property type="component" value="Unassembled WGS sequence"/>
</dbReference>
<name>A0AA39XGY6_9PEZI</name>
<evidence type="ECO:0000313" key="3">
    <source>
        <dbReference type="Proteomes" id="UP001175000"/>
    </source>
</evidence>
<feature type="chain" id="PRO_5041364161" description="Secreted protein" evidence="1">
    <location>
        <begin position="21"/>
        <end position="178"/>
    </location>
</feature>
<sequence length="178" mass="19302">MPYSAMPVTLVLTLLSDAFCCGWCVWCVRPYPSSHPQQVPYVQHPSALGCPSPAPARNSRRDGEAAHTFCGASSHTSASAKRERFSFAAILWAPMREPRPRSQKGCSAGLSSVSLCPVVWPCKPCLSRTLWPFGQGAPGSGLDELETSSDSNFLLCLMNGRALQRLVNANPWHSLVTL</sequence>
<proteinExistence type="predicted"/>
<evidence type="ECO:0000256" key="1">
    <source>
        <dbReference type="SAM" id="SignalP"/>
    </source>
</evidence>
<keyword evidence="3" id="KW-1185">Reference proteome</keyword>
<accession>A0AA39XGY6</accession>
<dbReference type="EMBL" id="JAULSU010000001">
    <property type="protein sequence ID" value="KAK0633132.1"/>
    <property type="molecule type" value="Genomic_DNA"/>
</dbReference>
<dbReference type="AlphaFoldDB" id="A0AA39XGY6"/>